<evidence type="ECO:0008006" key="3">
    <source>
        <dbReference type="Google" id="ProtNLM"/>
    </source>
</evidence>
<reference evidence="1" key="1">
    <citation type="submission" date="2022-01" db="EMBL/GenBank/DDBJ databases">
        <title>Antribacter sp. nov., isolated from Guizhou of China.</title>
        <authorList>
            <person name="Chengliang C."/>
            <person name="Ya Z."/>
        </authorList>
    </citation>
    <scope>NUCLEOTIDE SEQUENCE</scope>
    <source>
        <strain evidence="1">KLBMP 9083</strain>
    </source>
</reference>
<accession>A0AA41U7A6</accession>
<organism evidence="1 2">
    <name type="scientific">Antribacter soli</name>
    <dbReference type="NCBI Taxonomy" id="2910976"/>
    <lineage>
        <taxon>Bacteria</taxon>
        <taxon>Bacillati</taxon>
        <taxon>Actinomycetota</taxon>
        <taxon>Actinomycetes</taxon>
        <taxon>Micrococcales</taxon>
        <taxon>Promicromonosporaceae</taxon>
        <taxon>Antribacter</taxon>
    </lineage>
</organism>
<dbReference type="RefSeq" id="WP_236089659.1">
    <property type="nucleotide sequence ID" value="NZ_JAKGSG010000035.1"/>
</dbReference>
<comment type="caution">
    <text evidence="1">The sequence shown here is derived from an EMBL/GenBank/DDBJ whole genome shotgun (WGS) entry which is preliminary data.</text>
</comment>
<keyword evidence="2" id="KW-1185">Reference proteome</keyword>
<sequence length="201" mass="20272">MSLADLLDPGPAPPEPVVTPARVGGSAAWADLVRAGAVDLLNERAGVPAGALVTPAHRALALAPELPRRCVLAGRTAAWVLTGLHRGVLAPALPVEAGVEVAYPAGTHAPSPRAALTARQAPRLVRDTVRLAGVPVTTPARTALDVACTVPHEEAVAVLVALAHSGTDLVAAGRALELRGRVVGRPAARRALAAAAAVLRG</sequence>
<dbReference type="AlphaFoldDB" id="A0AA41U7A6"/>
<protein>
    <recommendedName>
        <fullName evidence="3">AbiEi antitoxin C-terminal domain-containing protein</fullName>
    </recommendedName>
</protein>
<name>A0AA41U7A6_9MICO</name>
<proteinExistence type="predicted"/>
<gene>
    <name evidence="1" type="ORF">L1785_12780</name>
</gene>
<dbReference type="EMBL" id="JAKGSG010000035">
    <property type="protein sequence ID" value="MCF4121858.1"/>
    <property type="molecule type" value="Genomic_DNA"/>
</dbReference>
<dbReference type="Proteomes" id="UP001165405">
    <property type="component" value="Unassembled WGS sequence"/>
</dbReference>
<evidence type="ECO:0000313" key="1">
    <source>
        <dbReference type="EMBL" id="MCF4121858.1"/>
    </source>
</evidence>
<evidence type="ECO:0000313" key="2">
    <source>
        <dbReference type="Proteomes" id="UP001165405"/>
    </source>
</evidence>